<feature type="region of interest" description="Disordered" evidence="7">
    <location>
        <begin position="214"/>
        <end position="271"/>
    </location>
</feature>
<dbReference type="InterPro" id="IPR019366">
    <property type="entry name" value="Clusterin-associated_protein-1"/>
</dbReference>
<evidence type="ECO:0000256" key="6">
    <source>
        <dbReference type="ARBA" id="ARBA00023273"/>
    </source>
</evidence>
<dbReference type="Pfam" id="PF10234">
    <property type="entry name" value="Cluap1"/>
    <property type="match status" value="1"/>
</dbReference>
<name>A0A5E4QTH8_9NEOP</name>
<protein>
    <recommendedName>
        <fullName evidence="10">Clusterin-associated protein 1</fullName>
    </recommendedName>
</protein>
<proteinExistence type="inferred from homology"/>
<sequence>MSYRDLRNFSEAMRDLGFPHHISLESFRTPNWELLEVCLRWLAARVEPDAVLAGGRETLEQRVALVIHAIELFEIRDRALSRPLDMRAIETALTRAVTSVGERVAVVSEQIDSVAASESALDAKLERRRADLQRAEKRLLTVQKIKPAYQGELTSLEEQIEELWEQYELRYRCVEALKHQLSLLEKAQSEAAEEQQAAVMQLIHKYEAEDLLPGKLDHSGASGSESRAGFLAGRDSLDDIRDEDDSQSDSDFSDTELFAGNEPKSRHDNDA</sequence>
<gene>
    <name evidence="8" type="ORF">LSINAPIS_LOCUS11741</name>
</gene>
<dbReference type="PANTHER" id="PTHR21547:SF0">
    <property type="entry name" value="CLUSTERIN-ASSOCIATED PROTEIN 1"/>
    <property type="match status" value="1"/>
</dbReference>
<dbReference type="GO" id="GO:0005815">
    <property type="term" value="C:microtubule organizing center"/>
    <property type="evidence" value="ECO:0007669"/>
    <property type="project" value="TreeGrafter"/>
</dbReference>
<comment type="similarity">
    <text evidence="2">Belongs to the CLUAP1 family.</text>
</comment>
<evidence type="ECO:0008006" key="10">
    <source>
        <dbReference type="Google" id="ProtNLM"/>
    </source>
</evidence>
<dbReference type="EMBL" id="FZQP02005277">
    <property type="protein sequence ID" value="VVD01285.1"/>
    <property type="molecule type" value="Genomic_DNA"/>
</dbReference>
<evidence type="ECO:0000256" key="3">
    <source>
        <dbReference type="ARBA" id="ARBA00022794"/>
    </source>
</evidence>
<evidence type="ECO:0000256" key="7">
    <source>
        <dbReference type="SAM" id="MobiDB-lite"/>
    </source>
</evidence>
<evidence type="ECO:0000256" key="5">
    <source>
        <dbReference type="ARBA" id="ARBA00023069"/>
    </source>
</evidence>
<accession>A0A5E4QTH8</accession>
<reference evidence="8 9" key="1">
    <citation type="submission" date="2017-07" db="EMBL/GenBank/DDBJ databases">
        <authorList>
            <person name="Talla V."/>
            <person name="Backstrom N."/>
        </authorList>
    </citation>
    <scope>NUCLEOTIDE SEQUENCE [LARGE SCALE GENOMIC DNA]</scope>
</reference>
<evidence type="ECO:0000313" key="9">
    <source>
        <dbReference type="Proteomes" id="UP000324832"/>
    </source>
</evidence>
<dbReference type="GO" id="GO:0030992">
    <property type="term" value="C:intraciliary transport particle B"/>
    <property type="evidence" value="ECO:0007669"/>
    <property type="project" value="TreeGrafter"/>
</dbReference>
<keyword evidence="6" id="KW-0966">Cell projection</keyword>
<feature type="compositionally biased region" description="Acidic residues" evidence="7">
    <location>
        <begin position="240"/>
        <end position="254"/>
    </location>
</feature>
<dbReference type="GO" id="GO:0060271">
    <property type="term" value="P:cilium assembly"/>
    <property type="evidence" value="ECO:0007669"/>
    <property type="project" value="TreeGrafter"/>
</dbReference>
<evidence type="ECO:0000256" key="4">
    <source>
        <dbReference type="ARBA" id="ARBA00023054"/>
    </source>
</evidence>
<evidence type="ECO:0000256" key="1">
    <source>
        <dbReference type="ARBA" id="ARBA00004138"/>
    </source>
</evidence>
<organism evidence="8 9">
    <name type="scientific">Leptidea sinapis</name>
    <dbReference type="NCBI Taxonomy" id="189913"/>
    <lineage>
        <taxon>Eukaryota</taxon>
        <taxon>Metazoa</taxon>
        <taxon>Ecdysozoa</taxon>
        <taxon>Arthropoda</taxon>
        <taxon>Hexapoda</taxon>
        <taxon>Insecta</taxon>
        <taxon>Pterygota</taxon>
        <taxon>Neoptera</taxon>
        <taxon>Endopterygota</taxon>
        <taxon>Lepidoptera</taxon>
        <taxon>Glossata</taxon>
        <taxon>Ditrysia</taxon>
        <taxon>Papilionoidea</taxon>
        <taxon>Pieridae</taxon>
        <taxon>Dismorphiinae</taxon>
        <taxon>Leptidea</taxon>
    </lineage>
</organism>
<keyword evidence="4" id="KW-0175">Coiled coil</keyword>
<evidence type="ECO:0000313" key="8">
    <source>
        <dbReference type="EMBL" id="VVD01285.1"/>
    </source>
</evidence>
<keyword evidence="5" id="KW-0969">Cilium</keyword>
<comment type="subcellular location">
    <subcellularLocation>
        <location evidence="1">Cell projection</location>
        <location evidence="1">Cilium</location>
    </subcellularLocation>
</comment>
<dbReference type="Proteomes" id="UP000324832">
    <property type="component" value="Unassembled WGS sequence"/>
</dbReference>
<dbReference type="AlphaFoldDB" id="A0A5E4QTH8"/>
<keyword evidence="3" id="KW-0970">Cilium biogenesis/degradation</keyword>
<dbReference type="PANTHER" id="PTHR21547">
    <property type="entry name" value="CLUSTERIN ASSOCIATED PROTEIN 1"/>
    <property type="match status" value="1"/>
</dbReference>
<dbReference type="GO" id="GO:0005929">
    <property type="term" value="C:cilium"/>
    <property type="evidence" value="ECO:0007669"/>
    <property type="project" value="UniProtKB-SubCell"/>
</dbReference>
<evidence type="ECO:0000256" key="2">
    <source>
        <dbReference type="ARBA" id="ARBA00008340"/>
    </source>
</evidence>
<keyword evidence="9" id="KW-1185">Reference proteome</keyword>